<evidence type="ECO:0000313" key="2">
    <source>
        <dbReference type="EMBL" id="KAG0566200.1"/>
    </source>
</evidence>
<sequence>MTSNWLALILHTQSTYPSSGCQLPVILCLAVCNVLSNIVDLQPPGLQRCSKADHDSLHITKIGSFEASTSRQAVSTLHFRSGRI</sequence>
<dbReference type="AlphaFoldDB" id="A0A8T0H4L5"/>
<name>A0A8T0H4L5_CERPU</name>
<organism evidence="2 3">
    <name type="scientific">Ceratodon purpureus</name>
    <name type="common">Fire moss</name>
    <name type="synonym">Dicranum purpureum</name>
    <dbReference type="NCBI Taxonomy" id="3225"/>
    <lineage>
        <taxon>Eukaryota</taxon>
        <taxon>Viridiplantae</taxon>
        <taxon>Streptophyta</taxon>
        <taxon>Embryophyta</taxon>
        <taxon>Bryophyta</taxon>
        <taxon>Bryophytina</taxon>
        <taxon>Bryopsida</taxon>
        <taxon>Dicranidae</taxon>
        <taxon>Pseudoditrichales</taxon>
        <taxon>Ditrichaceae</taxon>
        <taxon>Ceratodon</taxon>
    </lineage>
</organism>
<evidence type="ECO:0000256" key="1">
    <source>
        <dbReference type="SAM" id="SignalP"/>
    </source>
</evidence>
<proteinExistence type="predicted"/>
<evidence type="ECO:0000313" key="3">
    <source>
        <dbReference type="Proteomes" id="UP000822688"/>
    </source>
</evidence>
<evidence type="ECO:0008006" key="4">
    <source>
        <dbReference type="Google" id="ProtNLM"/>
    </source>
</evidence>
<keyword evidence="1" id="KW-0732">Signal</keyword>
<gene>
    <name evidence="2" type="ORF">KC19_7G045300</name>
</gene>
<comment type="caution">
    <text evidence="2">The sequence shown here is derived from an EMBL/GenBank/DDBJ whole genome shotgun (WGS) entry which is preliminary data.</text>
</comment>
<feature type="signal peptide" evidence="1">
    <location>
        <begin position="1"/>
        <end position="20"/>
    </location>
</feature>
<reference evidence="2" key="1">
    <citation type="submission" date="2020-06" db="EMBL/GenBank/DDBJ databases">
        <title>WGS assembly of Ceratodon purpureus strain R40.</title>
        <authorList>
            <person name="Carey S.B."/>
            <person name="Jenkins J."/>
            <person name="Shu S."/>
            <person name="Lovell J.T."/>
            <person name="Sreedasyam A."/>
            <person name="Maumus F."/>
            <person name="Tiley G.P."/>
            <person name="Fernandez-Pozo N."/>
            <person name="Barry K."/>
            <person name="Chen C."/>
            <person name="Wang M."/>
            <person name="Lipzen A."/>
            <person name="Daum C."/>
            <person name="Saski C.A."/>
            <person name="Payton A.C."/>
            <person name="Mcbreen J.C."/>
            <person name="Conrad R.E."/>
            <person name="Kollar L.M."/>
            <person name="Olsson S."/>
            <person name="Huttunen S."/>
            <person name="Landis J.B."/>
            <person name="Wickett N.J."/>
            <person name="Johnson M.G."/>
            <person name="Rensing S.A."/>
            <person name="Grimwood J."/>
            <person name="Schmutz J."/>
            <person name="Mcdaniel S.F."/>
        </authorList>
    </citation>
    <scope>NUCLEOTIDE SEQUENCE</scope>
    <source>
        <strain evidence="2">R40</strain>
    </source>
</reference>
<dbReference type="EMBL" id="CM026428">
    <property type="protein sequence ID" value="KAG0566200.1"/>
    <property type="molecule type" value="Genomic_DNA"/>
</dbReference>
<keyword evidence="3" id="KW-1185">Reference proteome</keyword>
<dbReference type="Proteomes" id="UP000822688">
    <property type="component" value="Chromosome 7"/>
</dbReference>
<feature type="chain" id="PRO_5035923345" description="Secreted protein" evidence="1">
    <location>
        <begin position="21"/>
        <end position="84"/>
    </location>
</feature>
<accession>A0A8T0H4L5</accession>
<protein>
    <recommendedName>
        <fullName evidence="4">Secreted protein</fullName>
    </recommendedName>
</protein>